<dbReference type="PANTHER" id="PTHR20855:SF3">
    <property type="entry name" value="LD03007P"/>
    <property type="match status" value="1"/>
</dbReference>
<keyword evidence="2 7" id="KW-0812">Transmembrane</keyword>
<accession>A0A4Y8R0I6</accession>
<protein>
    <submittedName>
        <fullName evidence="8">Hemolysin III family protein</fullName>
    </submittedName>
</protein>
<feature type="transmembrane region" description="Helical" evidence="7">
    <location>
        <begin position="317"/>
        <end position="340"/>
    </location>
</feature>
<dbReference type="Pfam" id="PF03006">
    <property type="entry name" value="HlyIII"/>
    <property type="match status" value="1"/>
</dbReference>
<evidence type="ECO:0000256" key="1">
    <source>
        <dbReference type="ARBA" id="ARBA00004141"/>
    </source>
</evidence>
<keyword evidence="9" id="KW-1185">Reference proteome</keyword>
<reference evidence="8 9" key="1">
    <citation type="submission" date="2019-03" db="EMBL/GenBank/DDBJ databases">
        <title>Cellulosimicrobium funkei JCM14302 Assembly.</title>
        <authorList>
            <person name="Dou T."/>
        </authorList>
    </citation>
    <scope>NUCLEOTIDE SEQUENCE [LARGE SCALE GENOMIC DNA]</scope>
    <source>
        <strain evidence="8 9">JCM 14302</strain>
    </source>
</reference>
<feature type="binding site" evidence="5">
    <location>
        <position position="319"/>
    </location>
    <ligand>
        <name>Zn(2+)</name>
        <dbReference type="ChEBI" id="CHEBI:29105"/>
    </ligand>
</feature>
<dbReference type="GO" id="GO:0016020">
    <property type="term" value="C:membrane"/>
    <property type="evidence" value="ECO:0007669"/>
    <property type="project" value="UniProtKB-SubCell"/>
</dbReference>
<evidence type="ECO:0000256" key="2">
    <source>
        <dbReference type="ARBA" id="ARBA00022692"/>
    </source>
</evidence>
<keyword evidence="4 7" id="KW-0472">Membrane</keyword>
<feature type="transmembrane region" description="Helical" evidence="7">
    <location>
        <begin position="228"/>
        <end position="247"/>
    </location>
</feature>
<evidence type="ECO:0000256" key="7">
    <source>
        <dbReference type="SAM" id="Phobius"/>
    </source>
</evidence>
<gene>
    <name evidence="8" type="ORF">E1O70_13435</name>
</gene>
<feature type="compositionally biased region" description="Low complexity" evidence="6">
    <location>
        <begin position="103"/>
        <end position="112"/>
    </location>
</feature>
<keyword evidence="3 7" id="KW-1133">Transmembrane helix</keyword>
<feature type="transmembrane region" description="Helical" evidence="7">
    <location>
        <begin position="165"/>
        <end position="184"/>
    </location>
</feature>
<keyword evidence="5" id="KW-0862">Zinc</keyword>
<comment type="caution">
    <text evidence="8">The sequence shown here is derived from an EMBL/GenBank/DDBJ whole genome shotgun (WGS) entry which is preliminary data.</text>
</comment>
<evidence type="ECO:0000256" key="5">
    <source>
        <dbReference type="PIRSR" id="PIRSR604254-1"/>
    </source>
</evidence>
<evidence type="ECO:0000313" key="8">
    <source>
        <dbReference type="EMBL" id="TFF08622.1"/>
    </source>
</evidence>
<feature type="transmembrane region" description="Helical" evidence="7">
    <location>
        <begin position="282"/>
        <end position="302"/>
    </location>
</feature>
<evidence type="ECO:0000256" key="6">
    <source>
        <dbReference type="SAM" id="MobiDB-lite"/>
    </source>
</evidence>
<feature type="region of interest" description="Disordered" evidence="6">
    <location>
        <begin position="79"/>
        <end position="113"/>
    </location>
</feature>
<sequence>MGGRGRPAGTPPVRGARAEPAHATARPCPVRRARTAPRAPAQDLHTARRGPVANLRWRNLRWRRLAWEPRAGLFRARTHHRGDVVDRPTDRDRTPSAPPADPGPAHAPGTDALDSVRENVGDAVAKVAEVVKPRLRGWIHAGTFPLALVASIVLVVVAPPVAGKVATAVFGLSACLLFGTSAVYHRGTWSPRVAGVLRRADHSNIFLIIAGTYTPLAVLLLPQRTATILLAIVWSGALLGLLARILWLDAPRWVYVPIYVALGWVAVGYMPQFWTTTNGPAIVWLVAVGGLAYTLGAVVYGIKKPNPSPRWFGFHEIFHVLTVVGYGCHYAAILIAALAAR</sequence>
<feature type="transmembrane region" description="Helical" evidence="7">
    <location>
        <begin position="138"/>
        <end position="158"/>
    </location>
</feature>
<comment type="subcellular location">
    <subcellularLocation>
        <location evidence="1">Membrane</location>
        <topology evidence="1">Multi-pass membrane protein</topology>
    </subcellularLocation>
</comment>
<evidence type="ECO:0000256" key="4">
    <source>
        <dbReference type="ARBA" id="ARBA00023136"/>
    </source>
</evidence>
<feature type="binding site" evidence="5">
    <location>
        <position position="315"/>
    </location>
    <ligand>
        <name>Zn(2+)</name>
        <dbReference type="ChEBI" id="CHEBI:29105"/>
    </ligand>
</feature>
<feature type="transmembrane region" description="Helical" evidence="7">
    <location>
        <begin position="204"/>
        <end position="221"/>
    </location>
</feature>
<dbReference type="InterPro" id="IPR004254">
    <property type="entry name" value="AdipoR/HlyIII-related"/>
</dbReference>
<dbReference type="GO" id="GO:0046872">
    <property type="term" value="F:metal ion binding"/>
    <property type="evidence" value="ECO:0007669"/>
    <property type="project" value="UniProtKB-KW"/>
</dbReference>
<organism evidence="8 9">
    <name type="scientific">Cellulosimicrobium funkei</name>
    <dbReference type="NCBI Taxonomy" id="264251"/>
    <lineage>
        <taxon>Bacteria</taxon>
        <taxon>Bacillati</taxon>
        <taxon>Actinomycetota</taxon>
        <taxon>Actinomycetes</taxon>
        <taxon>Micrococcales</taxon>
        <taxon>Promicromonosporaceae</taxon>
        <taxon>Cellulosimicrobium</taxon>
    </lineage>
</organism>
<feature type="binding site" evidence="5">
    <location>
        <position position="185"/>
    </location>
    <ligand>
        <name>Zn(2+)</name>
        <dbReference type="ChEBI" id="CHEBI:29105"/>
    </ligand>
</feature>
<dbReference type="Proteomes" id="UP000298003">
    <property type="component" value="Unassembled WGS sequence"/>
</dbReference>
<evidence type="ECO:0000313" key="9">
    <source>
        <dbReference type="Proteomes" id="UP000298003"/>
    </source>
</evidence>
<proteinExistence type="predicted"/>
<feature type="region of interest" description="Disordered" evidence="6">
    <location>
        <begin position="1"/>
        <end position="47"/>
    </location>
</feature>
<name>A0A4Y8R0I6_9MICO</name>
<feature type="transmembrane region" description="Helical" evidence="7">
    <location>
        <begin position="253"/>
        <end position="270"/>
    </location>
</feature>
<keyword evidence="5" id="KW-0479">Metal-binding</keyword>
<dbReference type="PANTHER" id="PTHR20855">
    <property type="entry name" value="ADIPOR/PROGESTIN RECEPTOR-RELATED"/>
    <property type="match status" value="1"/>
</dbReference>
<dbReference type="AlphaFoldDB" id="A0A4Y8R0I6"/>
<feature type="compositionally biased region" description="Basic and acidic residues" evidence="6">
    <location>
        <begin position="81"/>
        <end position="94"/>
    </location>
</feature>
<dbReference type="EMBL" id="SOZH01000007">
    <property type="protein sequence ID" value="TFF08622.1"/>
    <property type="molecule type" value="Genomic_DNA"/>
</dbReference>
<evidence type="ECO:0000256" key="3">
    <source>
        <dbReference type="ARBA" id="ARBA00022989"/>
    </source>
</evidence>